<dbReference type="EMBL" id="FTOT01000004">
    <property type="protein sequence ID" value="SIT03914.1"/>
    <property type="molecule type" value="Genomic_DNA"/>
</dbReference>
<evidence type="ECO:0000313" key="3">
    <source>
        <dbReference type="Proteomes" id="UP000186141"/>
    </source>
</evidence>
<accession>A0A1N7P011</accession>
<keyword evidence="1" id="KW-1133">Transmembrane helix</keyword>
<proteinExistence type="predicted"/>
<gene>
    <name evidence="2" type="ORF">SAMN05421774_104281</name>
</gene>
<feature type="transmembrane region" description="Helical" evidence="1">
    <location>
        <begin position="95"/>
        <end position="119"/>
    </location>
</feature>
<keyword evidence="1" id="KW-0812">Transmembrane</keyword>
<dbReference type="OrthoDB" id="7691751at2"/>
<dbReference type="Proteomes" id="UP000186141">
    <property type="component" value="Unassembled WGS sequence"/>
</dbReference>
<organism evidence="2 3">
    <name type="scientific">Gemmobacter megaterium</name>
    <dbReference type="NCBI Taxonomy" id="1086013"/>
    <lineage>
        <taxon>Bacteria</taxon>
        <taxon>Pseudomonadati</taxon>
        <taxon>Pseudomonadota</taxon>
        <taxon>Alphaproteobacteria</taxon>
        <taxon>Rhodobacterales</taxon>
        <taxon>Paracoccaceae</taxon>
        <taxon>Gemmobacter</taxon>
    </lineage>
</organism>
<reference evidence="2 3" key="1">
    <citation type="submission" date="2017-01" db="EMBL/GenBank/DDBJ databases">
        <authorList>
            <person name="Mah S.A."/>
            <person name="Swanson W.J."/>
            <person name="Moy G.W."/>
            <person name="Vacquier V.D."/>
        </authorList>
    </citation>
    <scope>NUCLEOTIDE SEQUENCE [LARGE SCALE GENOMIC DNA]</scope>
    <source>
        <strain evidence="2 3">DSM 26375</strain>
    </source>
</reference>
<evidence type="ECO:0000256" key="1">
    <source>
        <dbReference type="SAM" id="Phobius"/>
    </source>
</evidence>
<sequence>MGVTTVQQMADRVAMLMEQRLKVGGADLSAKLKRGGRKLPRKIRREAEYLAGVAELAQHPRVQMMLDDARTAQAYDACVRYLNPLGAGDRLAGRLLGIAGSIAFALLVVGGGLIGVLVWRGYL</sequence>
<name>A0A1N7P011_9RHOB</name>
<keyword evidence="1" id="KW-0472">Membrane</keyword>
<evidence type="ECO:0000313" key="2">
    <source>
        <dbReference type="EMBL" id="SIT03914.1"/>
    </source>
</evidence>
<dbReference type="STRING" id="1086013.SAMN05421774_104281"/>
<keyword evidence="3" id="KW-1185">Reference proteome</keyword>
<dbReference type="RefSeq" id="WP_076531600.1">
    <property type="nucleotide sequence ID" value="NZ_BMEH01000004.1"/>
</dbReference>
<dbReference type="AlphaFoldDB" id="A0A1N7P011"/>
<protein>
    <submittedName>
        <fullName evidence="2">Uncharacterized protein</fullName>
    </submittedName>
</protein>